<dbReference type="EMBL" id="SJPR01000003">
    <property type="protein sequence ID" value="TWT96808.1"/>
    <property type="molecule type" value="Genomic_DNA"/>
</dbReference>
<proteinExistence type="predicted"/>
<reference evidence="1 2" key="1">
    <citation type="submission" date="2019-02" db="EMBL/GenBank/DDBJ databases">
        <title>Deep-cultivation of Planctomycetes and their phenomic and genomic characterization uncovers novel biology.</title>
        <authorList>
            <person name="Wiegand S."/>
            <person name="Jogler M."/>
            <person name="Boedeker C."/>
            <person name="Pinto D."/>
            <person name="Vollmers J."/>
            <person name="Rivas-Marin E."/>
            <person name="Kohn T."/>
            <person name="Peeters S.H."/>
            <person name="Heuer A."/>
            <person name="Rast P."/>
            <person name="Oberbeckmann S."/>
            <person name="Bunk B."/>
            <person name="Jeske O."/>
            <person name="Meyerdierks A."/>
            <person name="Storesund J.E."/>
            <person name="Kallscheuer N."/>
            <person name="Luecker S."/>
            <person name="Lage O.M."/>
            <person name="Pohl T."/>
            <person name="Merkel B.J."/>
            <person name="Hornburger P."/>
            <person name="Mueller R.-W."/>
            <person name="Bruemmer F."/>
            <person name="Labrenz M."/>
            <person name="Spormann A.M."/>
            <person name="Op Den Camp H."/>
            <person name="Overmann J."/>
            <person name="Amann R."/>
            <person name="Jetten M.S.M."/>
            <person name="Mascher T."/>
            <person name="Medema M.H."/>
            <person name="Devos D.P."/>
            <person name="Kaster A.-K."/>
            <person name="Ovreas L."/>
            <person name="Rohde M."/>
            <person name="Galperin M.Y."/>
            <person name="Jogler C."/>
        </authorList>
    </citation>
    <scope>NUCLEOTIDE SEQUENCE [LARGE SCALE GENOMIC DNA]</scope>
    <source>
        <strain evidence="1 2">Pla108</strain>
    </source>
</reference>
<dbReference type="InterPro" id="IPR019734">
    <property type="entry name" value="TPR_rpt"/>
</dbReference>
<evidence type="ECO:0000313" key="1">
    <source>
        <dbReference type="EMBL" id="TWT96808.1"/>
    </source>
</evidence>
<dbReference type="OrthoDB" id="257208at2"/>
<dbReference type="Proteomes" id="UP000317421">
    <property type="component" value="Unassembled WGS sequence"/>
</dbReference>
<sequence length="846" mass="93494">MPYTVNGIGTNYYGKQNLEKHQGVCGSCGREVELKSYDTRLCFCVLYIPLIPLGKKRVVDDCPACRRHHVLNHSVWEEQRGKAIREAVAAYEAAPDDIEKAIAMHATLASAGERAAAAKMVETLSERFPENADVQVYLGNSLEEIGETQRSNERFHLAYQADSTNPLAQHASAVAFLREGKPEEARKRLDEFEKGGGQVAPAILFALATEFEKQNDPATAAELLRRVSDVAPNARKEKGFRQLAKKVEETTGERPGTLAAPVGWWENRAVWVGAGAVAIAAALFAYDAHVAGSLTYVVNGLPKPISVAVDDGESSRILPGRWSVLKLPVGEHVARVVDPPEHAGETPFSVNPGRFSRWLRKPATVVDPTRSAMVLYEETVYSEVPVDRDNAFEVVIGEPSHTFDNADYHFVDFPAEIEIDREEVTKSRVGMVEIDPEVLFFNFPDQLERPEVLDFIESHLLAVDESEDLLGVYFGALTEHDALARGEAFLAARLDHQPIDVEWHRFYQRLAELNGQRDLPARYDGLLKMSPEDPDLMYLRARLESYADRSRPLYERALEVDADHVMTLLGKAYMEMATGDFGAALEATDRVLTVEPENFRAVQMRRRLLAGVDRRDELERELQTAIAESPLNLLATELMMASEAARGDLDAARQSQQAFAAKVAEEWPKDPYQLNVLTQVLLLRLEGDYPAAIEAATTLTDQARRAGVMQVNALLSGDTATAAELTGDLEAINQPDAWLWTCLAAATAGDSDAAEYRRQAVEAYSKQGGTFGEIGRLLAGDLPEKELALRAYFLEAEPDLKAALLLLTADRTEMYSGRLVELAERLILLPGDKTPLLEAAIAARKS</sequence>
<name>A0A5C6ABW5_9BACT</name>
<accession>A0A5C6ABW5</accession>
<organism evidence="1 2">
    <name type="scientific">Botrimarina colliarenosi</name>
    <dbReference type="NCBI Taxonomy" id="2528001"/>
    <lineage>
        <taxon>Bacteria</taxon>
        <taxon>Pseudomonadati</taxon>
        <taxon>Planctomycetota</taxon>
        <taxon>Planctomycetia</taxon>
        <taxon>Pirellulales</taxon>
        <taxon>Lacipirellulaceae</taxon>
        <taxon>Botrimarina</taxon>
    </lineage>
</organism>
<evidence type="ECO:0000313" key="2">
    <source>
        <dbReference type="Proteomes" id="UP000317421"/>
    </source>
</evidence>
<keyword evidence="2" id="KW-1185">Reference proteome</keyword>
<dbReference type="SUPFAM" id="SSF48452">
    <property type="entry name" value="TPR-like"/>
    <property type="match status" value="1"/>
</dbReference>
<protein>
    <submittedName>
        <fullName evidence="1">Tetratricopeptide repeat protein</fullName>
    </submittedName>
</protein>
<comment type="caution">
    <text evidence="1">The sequence shown here is derived from an EMBL/GenBank/DDBJ whole genome shotgun (WGS) entry which is preliminary data.</text>
</comment>
<dbReference type="InterPro" id="IPR011990">
    <property type="entry name" value="TPR-like_helical_dom_sf"/>
</dbReference>
<dbReference type="AlphaFoldDB" id="A0A5C6ABW5"/>
<dbReference type="Gene3D" id="1.25.40.10">
    <property type="entry name" value="Tetratricopeptide repeat domain"/>
    <property type="match status" value="2"/>
</dbReference>
<dbReference type="RefSeq" id="WP_146445313.1">
    <property type="nucleotide sequence ID" value="NZ_SJPR01000003.1"/>
</dbReference>
<dbReference type="SMART" id="SM00028">
    <property type="entry name" value="TPR"/>
    <property type="match status" value="3"/>
</dbReference>
<gene>
    <name evidence="1" type="ORF">Pla108_25820</name>
</gene>